<reference evidence="3" key="1">
    <citation type="journal article" date="2012" name="J. Virol.">
        <title>Metagenomic analysis of viruses from bat fecal samples reveals many novel viruses in insectivorous bats in china.</title>
        <authorList>
            <person name="Ge X."/>
            <person name="Li Y."/>
            <person name="Yang X."/>
            <person name="Zhang H."/>
            <person name="Zhou P."/>
            <person name="Zhang Y."/>
            <person name="Shi Z."/>
        </authorList>
    </citation>
    <scope>NUCLEOTIDE SEQUENCE</scope>
</reference>
<proteinExistence type="predicted"/>
<comment type="subcellular location">
    <subcellularLocation>
        <location evidence="1">Virion</location>
    </subcellularLocation>
</comment>
<evidence type="ECO:0000256" key="2">
    <source>
        <dbReference type="ARBA" id="ARBA00022844"/>
    </source>
</evidence>
<organism evidence="3">
    <name type="scientific">Dicistroviridae SC3921</name>
    <dbReference type="NCBI Taxonomy" id="1169620"/>
    <lineage>
        <taxon>Viruses</taxon>
        <taxon>Riboviria</taxon>
        <taxon>Orthornavirae</taxon>
        <taxon>Pisuviricota</taxon>
        <taxon>Pisoniviricetes</taxon>
        <taxon>Picornavirales</taxon>
        <taxon>Dicistroviridae</taxon>
    </lineage>
</organism>
<dbReference type="Gene3D" id="2.60.120.20">
    <property type="match status" value="1"/>
</dbReference>
<feature type="non-terminal residue" evidence="3">
    <location>
        <position position="70"/>
    </location>
</feature>
<keyword evidence="2" id="KW-0946">Virion</keyword>
<feature type="non-terminal residue" evidence="3">
    <location>
        <position position="1"/>
    </location>
</feature>
<sequence length="70" mass="7683">YVSPLSHIDLSKGVGQIGNLYIDEYAPLSDTSSNTAEVVVWGKFMNVDLQMPTATNDLNALRARFPKSQP</sequence>
<accession>H9XTK2</accession>
<dbReference type="SUPFAM" id="SSF88633">
    <property type="entry name" value="Positive stranded ssRNA viruses"/>
    <property type="match status" value="1"/>
</dbReference>
<dbReference type="InterPro" id="IPR029053">
    <property type="entry name" value="Viral_coat"/>
</dbReference>
<evidence type="ECO:0000256" key="1">
    <source>
        <dbReference type="ARBA" id="ARBA00004328"/>
    </source>
</evidence>
<dbReference type="GO" id="GO:0044423">
    <property type="term" value="C:virion component"/>
    <property type="evidence" value="ECO:0007669"/>
    <property type="project" value="UniProtKB-KW"/>
</dbReference>
<name>H9XTK2_9VIRU</name>
<evidence type="ECO:0000313" key="3">
    <source>
        <dbReference type="EMBL" id="AFH02739.1"/>
    </source>
</evidence>
<protein>
    <submittedName>
        <fullName evidence="3">Putative structural polyprotein</fullName>
    </submittedName>
</protein>
<dbReference type="EMBL" id="JN857326">
    <property type="protein sequence ID" value="AFH02739.1"/>
    <property type="molecule type" value="Genomic_RNA"/>
</dbReference>